<protein>
    <submittedName>
        <fullName evidence="1">Uncharacterized protein</fullName>
    </submittedName>
</protein>
<evidence type="ECO:0000313" key="2">
    <source>
        <dbReference type="Proteomes" id="UP000198601"/>
    </source>
</evidence>
<evidence type="ECO:0000313" key="1">
    <source>
        <dbReference type="EMBL" id="SCW57369.1"/>
    </source>
</evidence>
<organism evidence="1 2">
    <name type="scientific">Paenibacillus tianmuensis</name>
    <dbReference type="NCBI Taxonomy" id="624147"/>
    <lineage>
        <taxon>Bacteria</taxon>
        <taxon>Bacillati</taxon>
        <taxon>Bacillota</taxon>
        <taxon>Bacilli</taxon>
        <taxon>Bacillales</taxon>
        <taxon>Paenibacillaceae</taxon>
        <taxon>Paenibacillus</taxon>
    </lineage>
</organism>
<dbReference type="AlphaFoldDB" id="A0A1G4RMH4"/>
<gene>
    <name evidence="1" type="ORF">SAMN04487970_101691</name>
</gene>
<sequence>MGKKNNKKGRTIKRNTHNVVDFKKYKSKTLAVKNLAIKQPKPFHLQSEEYQKGSIDSMLDD</sequence>
<dbReference type="RefSeq" id="WP_090672077.1">
    <property type="nucleotide sequence ID" value="NZ_FMTT01000016.1"/>
</dbReference>
<dbReference type="Proteomes" id="UP000198601">
    <property type="component" value="Unassembled WGS sequence"/>
</dbReference>
<dbReference type="EMBL" id="FMTT01000016">
    <property type="protein sequence ID" value="SCW57369.1"/>
    <property type="molecule type" value="Genomic_DNA"/>
</dbReference>
<accession>A0A1G4RMH4</accession>
<keyword evidence="2" id="KW-1185">Reference proteome</keyword>
<reference evidence="2" key="1">
    <citation type="submission" date="2016-10" db="EMBL/GenBank/DDBJ databases">
        <authorList>
            <person name="Varghese N."/>
            <person name="Submissions S."/>
        </authorList>
    </citation>
    <scope>NUCLEOTIDE SEQUENCE [LARGE SCALE GENOMIC DNA]</scope>
    <source>
        <strain evidence="2">CGMCC 1.8946</strain>
    </source>
</reference>
<proteinExistence type="predicted"/>
<name>A0A1G4RMH4_9BACL</name>